<dbReference type="PANTHER" id="PTHR43280:SF28">
    <property type="entry name" value="HTH-TYPE TRANSCRIPTIONAL ACTIVATOR RHAS"/>
    <property type="match status" value="1"/>
</dbReference>
<dbReference type="Gene3D" id="2.60.120.10">
    <property type="entry name" value="Jelly Rolls"/>
    <property type="match status" value="1"/>
</dbReference>
<reference evidence="6 7" key="1">
    <citation type="journal article" date="2015" name="Genome Announc.">
        <title>Expanding the biotechnology potential of lactobacilli through comparative genomics of 213 strains and associated genera.</title>
        <authorList>
            <person name="Sun Z."/>
            <person name="Harris H.M."/>
            <person name="McCann A."/>
            <person name="Guo C."/>
            <person name="Argimon S."/>
            <person name="Zhang W."/>
            <person name="Yang X."/>
            <person name="Jeffery I.B."/>
            <person name="Cooney J.C."/>
            <person name="Kagawa T.F."/>
            <person name="Liu W."/>
            <person name="Song Y."/>
            <person name="Salvetti E."/>
            <person name="Wrobel A."/>
            <person name="Rasinkangas P."/>
            <person name="Parkhill J."/>
            <person name="Rea M.C."/>
            <person name="O'Sullivan O."/>
            <person name="Ritari J."/>
            <person name="Douillard F.P."/>
            <person name="Paul Ross R."/>
            <person name="Yang R."/>
            <person name="Briner A.E."/>
            <person name="Felis G.E."/>
            <person name="de Vos W.M."/>
            <person name="Barrangou R."/>
            <person name="Klaenhammer T.R."/>
            <person name="Caufield P.W."/>
            <person name="Cui Y."/>
            <person name="Zhang H."/>
            <person name="O'Toole P.W."/>
        </authorList>
    </citation>
    <scope>NUCLEOTIDE SEQUENCE [LARGE SCALE GENOMIC DNA]</scope>
    <source>
        <strain evidence="6 7">DSM 14421</strain>
    </source>
</reference>
<dbReference type="SUPFAM" id="SSF46689">
    <property type="entry name" value="Homeodomain-like"/>
    <property type="match status" value="1"/>
</dbReference>
<dbReference type="EMBL" id="AZEY01000020">
    <property type="protein sequence ID" value="KRL69143.1"/>
    <property type="molecule type" value="Genomic_DNA"/>
</dbReference>
<evidence type="ECO:0000256" key="3">
    <source>
        <dbReference type="ARBA" id="ARBA00023163"/>
    </source>
</evidence>
<dbReference type="Proteomes" id="UP000052013">
    <property type="component" value="Unassembled WGS sequence"/>
</dbReference>
<dbReference type="Pfam" id="PF02311">
    <property type="entry name" value="AraC_binding"/>
    <property type="match status" value="1"/>
</dbReference>
<dbReference type="PROSITE" id="PS01124">
    <property type="entry name" value="HTH_ARAC_FAMILY_2"/>
    <property type="match status" value="1"/>
</dbReference>
<comment type="caution">
    <text evidence="6">The sequence shown here is derived from an EMBL/GenBank/DDBJ whole genome shotgun (WGS) entry which is preliminary data.</text>
</comment>
<dbReference type="InterPro" id="IPR009057">
    <property type="entry name" value="Homeodomain-like_sf"/>
</dbReference>
<dbReference type="SUPFAM" id="SSF51182">
    <property type="entry name" value="RmlC-like cupins"/>
    <property type="match status" value="1"/>
</dbReference>
<evidence type="ECO:0000313" key="6">
    <source>
        <dbReference type="EMBL" id="KRL69143.1"/>
    </source>
</evidence>
<evidence type="ECO:0000313" key="7">
    <source>
        <dbReference type="Proteomes" id="UP000052013"/>
    </source>
</evidence>
<dbReference type="GO" id="GO:0043565">
    <property type="term" value="F:sequence-specific DNA binding"/>
    <property type="evidence" value="ECO:0007669"/>
    <property type="project" value="InterPro"/>
</dbReference>
<keyword evidence="2" id="KW-0238">DNA-binding</keyword>
<dbReference type="Gene3D" id="1.10.10.60">
    <property type="entry name" value="Homeodomain-like"/>
    <property type="match status" value="2"/>
</dbReference>
<keyword evidence="3" id="KW-0804">Transcription</keyword>
<evidence type="ECO:0000256" key="1">
    <source>
        <dbReference type="ARBA" id="ARBA00023015"/>
    </source>
</evidence>
<dbReference type="STRING" id="1423739.FC85_GL002366"/>
<evidence type="ECO:0000256" key="2">
    <source>
        <dbReference type="ARBA" id="ARBA00023125"/>
    </source>
</evidence>
<evidence type="ECO:0000256" key="4">
    <source>
        <dbReference type="SAM" id="MobiDB-lite"/>
    </source>
</evidence>
<dbReference type="PATRIC" id="fig|1423739.3.peg.2459"/>
<keyword evidence="1" id="KW-0805">Transcription regulation</keyword>
<dbReference type="AlphaFoldDB" id="A0A0R1SIR3"/>
<accession>A0A0R1SIR3</accession>
<name>A0A0R1SIR3_9LACO</name>
<protein>
    <submittedName>
        <fullName evidence="6">Transcriptional regulator, AraC family</fullName>
    </submittedName>
</protein>
<dbReference type="InterPro" id="IPR003313">
    <property type="entry name" value="AraC-bd"/>
</dbReference>
<gene>
    <name evidence="6" type="ORF">FC85_GL002366</name>
</gene>
<dbReference type="PROSITE" id="PS00041">
    <property type="entry name" value="HTH_ARAC_FAMILY_1"/>
    <property type="match status" value="1"/>
</dbReference>
<dbReference type="PANTHER" id="PTHR43280">
    <property type="entry name" value="ARAC-FAMILY TRANSCRIPTIONAL REGULATOR"/>
    <property type="match status" value="1"/>
</dbReference>
<organism evidence="6 7">
    <name type="scientific">Lentilactobacillus diolivorans DSM 14421</name>
    <dbReference type="NCBI Taxonomy" id="1423739"/>
    <lineage>
        <taxon>Bacteria</taxon>
        <taxon>Bacillati</taxon>
        <taxon>Bacillota</taxon>
        <taxon>Bacilli</taxon>
        <taxon>Lactobacillales</taxon>
        <taxon>Lactobacillaceae</taxon>
        <taxon>Lentilactobacillus</taxon>
    </lineage>
</organism>
<evidence type="ECO:0000259" key="5">
    <source>
        <dbReference type="PROSITE" id="PS01124"/>
    </source>
</evidence>
<dbReference type="InterPro" id="IPR018062">
    <property type="entry name" value="HTH_AraC-typ_CS"/>
</dbReference>
<dbReference type="InterPro" id="IPR018060">
    <property type="entry name" value="HTH_AraC"/>
</dbReference>
<dbReference type="RefSeq" id="WP_057863987.1">
    <property type="nucleotide sequence ID" value="NZ_AZEY01000020.1"/>
</dbReference>
<proteinExistence type="predicted"/>
<dbReference type="GO" id="GO:0003700">
    <property type="term" value="F:DNA-binding transcription factor activity"/>
    <property type="evidence" value="ECO:0007669"/>
    <property type="project" value="InterPro"/>
</dbReference>
<dbReference type="InterPro" id="IPR014710">
    <property type="entry name" value="RmlC-like_jellyroll"/>
</dbReference>
<sequence>MTSHTLDTQLFKLNKIEKLQKHFGGNVNYMDLDYINDPIPKMPGKDFFKTSDIAITKNNRFSYVPAHTHTFIELNYMYSGSCTQYINDEKIILHQHDLLIMDKDIVQRIDYTSDNDILVNILIKDDSTLGDLANYINESANIVTQFLYNASRTNAIHNNFIWFNLTNNELAINLIESLIMKGLEKNDSQGQSLQLIFSALVIELSKSIKQEKINFADPSTDDLLPILKYLDNHFSTISLNKISQKFGYNTNYLGNKIKKVTGKTFKELVERRKLSAAQNLMIKTHCNVSEICEVIGYKNNSSLFRLFKKYLDTTPSEYKKRVSPKKPVNQEFNQRLP</sequence>
<dbReference type="InterPro" id="IPR011051">
    <property type="entry name" value="RmlC_Cupin_sf"/>
</dbReference>
<dbReference type="SMART" id="SM00342">
    <property type="entry name" value="HTH_ARAC"/>
    <property type="match status" value="1"/>
</dbReference>
<feature type="region of interest" description="Disordered" evidence="4">
    <location>
        <begin position="318"/>
        <end position="337"/>
    </location>
</feature>
<feature type="domain" description="HTH araC/xylS-type" evidence="5">
    <location>
        <begin position="224"/>
        <end position="321"/>
    </location>
</feature>
<dbReference type="Pfam" id="PF12833">
    <property type="entry name" value="HTH_18"/>
    <property type="match status" value="1"/>
</dbReference>